<sequence>FRQAALAKLAEARLRQSLQSYQTLALRRLAQLAEKTAKTGATPKLQPRPPSSRPPAHLLEAPEPAFLQRPRPSVAAFLQRPLPRGVHQGVQTVDIEQVWPELQDWAQQLEGEEPKAL</sequence>
<feature type="non-terminal residue" evidence="2">
    <location>
        <position position="1"/>
    </location>
</feature>
<dbReference type="AlphaFoldDB" id="A0A813KFW0"/>
<feature type="compositionally biased region" description="Low complexity" evidence="1">
    <location>
        <begin position="54"/>
        <end position="65"/>
    </location>
</feature>
<feature type="region of interest" description="Disordered" evidence="1">
    <location>
        <begin position="35"/>
        <end position="65"/>
    </location>
</feature>
<dbReference type="Proteomes" id="UP000626109">
    <property type="component" value="Unassembled WGS sequence"/>
</dbReference>
<evidence type="ECO:0000313" key="3">
    <source>
        <dbReference type="Proteomes" id="UP000626109"/>
    </source>
</evidence>
<dbReference type="EMBL" id="CAJNNW010028856">
    <property type="protein sequence ID" value="CAE8698019.1"/>
    <property type="molecule type" value="Genomic_DNA"/>
</dbReference>
<name>A0A813KFW0_POLGL</name>
<reference evidence="2" key="1">
    <citation type="submission" date="2021-02" db="EMBL/GenBank/DDBJ databases">
        <authorList>
            <person name="Dougan E. K."/>
            <person name="Rhodes N."/>
            <person name="Thang M."/>
            <person name="Chan C."/>
        </authorList>
    </citation>
    <scope>NUCLEOTIDE SEQUENCE</scope>
</reference>
<gene>
    <name evidence="2" type="ORF">PGLA2088_LOCUS30530</name>
</gene>
<organism evidence="2 3">
    <name type="scientific">Polarella glacialis</name>
    <name type="common">Dinoflagellate</name>
    <dbReference type="NCBI Taxonomy" id="89957"/>
    <lineage>
        <taxon>Eukaryota</taxon>
        <taxon>Sar</taxon>
        <taxon>Alveolata</taxon>
        <taxon>Dinophyceae</taxon>
        <taxon>Suessiales</taxon>
        <taxon>Suessiaceae</taxon>
        <taxon>Polarella</taxon>
    </lineage>
</organism>
<accession>A0A813KFW0</accession>
<comment type="caution">
    <text evidence="2">The sequence shown here is derived from an EMBL/GenBank/DDBJ whole genome shotgun (WGS) entry which is preliminary data.</text>
</comment>
<evidence type="ECO:0000313" key="2">
    <source>
        <dbReference type="EMBL" id="CAE8698019.1"/>
    </source>
</evidence>
<protein>
    <submittedName>
        <fullName evidence="2">Uncharacterized protein</fullName>
    </submittedName>
</protein>
<proteinExistence type="predicted"/>
<evidence type="ECO:0000256" key="1">
    <source>
        <dbReference type="SAM" id="MobiDB-lite"/>
    </source>
</evidence>